<dbReference type="Proteomes" id="UP001162741">
    <property type="component" value="Chromosome"/>
</dbReference>
<name>A0ABY6J703_9BACT</name>
<organism evidence="1 2">
    <name type="scientific">Chitinophaga horti</name>
    <dbReference type="NCBI Taxonomy" id="2920382"/>
    <lineage>
        <taxon>Bacteria</taxon>
        <taxon>Pseudomonadati</taxon>
        <taxon>Bacteroidota</taxon>
        <taxon>Chitinophagia</taxon>
        <taxon>Chitinophagales</taxon>
        <taxon>Chitinophagaceae</taxon>
        <taxon>Chitinophaga</taxon>
    </lineage>
</organism>
<dbReference type="SUPFAM" id="SSF69754">
    <property type="entry name" value="Ribosome binding protein Y (YfiA homologue)"/>
    <property type="match status" value="1"/>
</dbReference>
<dbReference type="InterPro" id="IPR003489">
    <property type="entry name" value="RHF/RaiA"/>
</dbReference>
<dbReference type="InterPro" id="IPR036567">
    <property type="entry name" value="RHF-like"/>
</dbReference>
<accession>A0ABY6J703</accession>
<dbReference type="Gene3D" id="3.30.160.100">
    <property type="entry name" value="Ribosome hibernation promotion factor-like"/>
    <property type="match status" value="1"/>
</dbReference>
<proteinExistence type="predicted"/>
<dbReference type="EMBL" id="CP107006">
    <property type="protein sequence ID" value="UYQ94079.1"/>
    <property type="molecule type" value="Genomic_DNA"/>
</dbReference>
<gene>
    <name evidence="1" type="ORF">MKQ68_03110</name>
</gene>
<protein>
    <submittedName>
        <fullName evidence="1">HPF/RaiA family ribosome-associated protein</fullName>
    </submittedName>
</protein>
<reference evidence="1" key="1">
    <citation type="submission" date="2022-10" db="EMBL/GenBank/DDBJ databases">
        <title>Chitinophaga sp. nov., isolated from soil.</title>
        <authorList>
            <person name="Jeon C.O."/>
        </authorList>
    </citation>
    <scope>NUCLEOTIDE SEQUENCE</scope>
    <source>
        <strain evidence="1">R8</strain>
    </source>
</reference>
<dbReference type="Pfam" id="PF02482">
    <property type="entry name" value="Ribosomal_S30AE"/>
    <property type="match status" value="1"/>
</dbReference>
<evidence type="ECO:0000313" key="2">
    <source>
        <dbReference type="Proteomes" id="UP001162741"/>
    </source>
</evidence>
<evidence type="ECO:0000313" key="1">
    <source>
        <dbReference type="EMBL" id="UYQ94079.1"/>
    </source>
</evidence>
<keyword evidence="2" id="KW-1185">Reference proteome</keyword>
<sequence length="120" mass="13626">MEPIIIQSLGFKAQAALEDFIKEKLQTIKHDKVVKTEVTLYLGPDSKPDNKTCEIRLHIPGNDLFAKKDGEYFEPAVSECIEVLKREVRELKERQADRRQADAEVIQNALMEGGADDDEL</sequence>
<dbReference type="RefSeq" id="WP_244841920.1">
    <property type="nucleotide sequence ID" value="NZ_CP107006.1"/>
</dbReference>